<evidence type="ECO:0000313" key="2">
    <source>
        <dbReference type="Proteomes" id="UP000249134"/>
    </source>
</evidence>
<dbReference type="KEGG" id="blen:NCTC4824_00189"/>
<sequence length="152" mass="17830">MNITGNENQKGYTFYYDESEHSRKINQKTIQAGNYSNNFIAVIIGYANGRKSDIEQEFNKFKDKYQSRLINNEFKSTSIKLKNGFASINKHNISFLNDFLDLINEDILLYFSVLNKIEYVTNQIFKDYKNSLLIDMDKLRYSISKSVSLYNP</sequence>
<keyword evidence="2" id="KW-1185">Reference proteome</keyword>
<accession>A0A2X4YSL9</accession>
<evidence type="ECO:0000313" key="1">
    <source>
        <dbReference type="EMBL" id="SQI51344.1"/>
    </source>
</evidence>
<evidence type="ECO:0008006" key="3">
    <source>
        <dbReference type="Google" id="ProtNLM"/>
    </source>
</evidence>
<dbReference type="RefSeq" id="WP_066145332.1">
    <property type="nucleotide sequence ID" value="NZ_CBCSGM010000006.1"/>
</dbReference>
<dbReference type="Proteomes" id="UP000249134">
    <property type="component" value="Chromosome 1"/>
</dbReference>
<reference evidence="1 2" key="1">
    <citation type="submission" date="2018-06" db="EMBL/GenBank/DDBJ databases">
        <authorList>
            <consortium name="Pathogen Informatics"/>
            <person name="Doyle S."/>
        </authorList>
    </citation>
    <scope>NUCLEOTIDE SEQUENCE [LARGE SCALE GENOMIC DNA]</scope>
    <source>
        <strain evidence="1 2">NCTC4824</strain>
    </source>
</reference>
<proteinExistence type="predicted"/>
<organism evidence="1 2">
    <name type="scientific">Lederbergia lenta</name>
    <name type="common">Bacillus lentus</name>
    <dbReference type="NCBI Taxonomy" id="1467"/>
    <lineage>
        <taxon>Bacteria</taxon>
        <taxon>Bacillati</taxon>
        <taxon>Bacillota</taxon>
        <taxon>Bacilli</taxon>
        <taxon>Bacillales</taxon>
        <taxon>Bacillaceae</taxon>
        <taxon>Lederbergia</taxon>
    </lineage>
</organism>
<name>A0A2X4YSL9_LEDLE</name>
<dbReference type="EMBL" id="LS483476">
    <property type="protein sequence ID" value="SQI51344.1"/>
    <property type="molecule type" value="Genomic_DNA"/>
</dbReference>
<dbReference type="AlphaFoldDB" id="A0A2X4YSL9"/>
<dbReference type="STRING" id="1348624.GCA_001591545_03571"/>
<gene>
    <name evidence="1" type="ORF">NCTC4824_00189</name>
</gene>
<protein>
    <recommendedName>
        <fullName evidence="3">DUF3800 domain-containing protein</fullName>
    </recommendedName>
</protein>